<feature type="transmembrane region" description="Helical" evidence="5">
    <location>
        <begin position="116"/>
        <end position="134"/>
    </location>
</feature>
<keyword evidence="4 5" id="KW-0472">Membrane</keyword>
<accession>A0A367YW63</accession>
<dbReference type="Proteomes" id="UP000252770">
    <property type="component" value="Unassembled WGS sequence"/>
</dbReference>
<evidence type="ECO:0000256" key="1">
    <source>
        <dbReference type="ARBA" id="ARBA00004141"/>
    </source>
</evidence>
<feature type="transmembrane region" description="Helical" evidence="5">
    <location>
        <begin position="92"/>
        <end position="110"/>
    </location>
</feature>
<organism evidence="7 8">
    <name type="scientific">Desertihabitans brevis</name>
    <dbReference type="NCBI Taxonomy" id="2268447"/>
    <lineage>
        <taxon>Bacteria</taxon>
        <taxon>Bacillati</taxon>
        <taxon>Actinomycetota</taxon>
        <taxon>Actinomycetes</taxon>
        <taxon>Propionibacteriales</taxon>
        <taxon>Propionibacteriaceae</taxon>
        <taxon>Desertihabitans</taxon>
    </lineage>
</organism>
<gene>
    <name evidence="7" type="ORF">DT076_12785</name>
</gene>
<reference evidence="7 8" key="1">
    <citation type="submission" date="2018-07" db="EMBL/GenBank/DDBJ databases">
        <title>Desertimonas flava gen. nov. sp. nov.</title>
        <authorList>
            <person name="Liu S."/>
        </authorList>
    </citation>
    <scope>NUCLEOTIDE SEQUENCE [LARGE SCALE GENOMIC DNA]</scope>
    <source>
        <strain evidence="7 8">16Sb5-5</strain>
    </source>
</reference>
<dbReference type="InterPro" id="IPR022764">
    <property type="entry name" value="Peptidase_S54_rhomboid_dom"/>
</dbReference>
<dbReference type="SUPFAM" id="SSF144091">
    <property type="entry name" value="Rhomboid-like"/>
    <property type="match status" value="1"/>
</dbReference>
<protein>
    <submittedName>
        <fullName evidence="7">Rhomboid family intramembrane serine protease</fullName>
    </submittedName>
</protein>
<comment type="subcellular location">
    <subcellularLocation>
        <location evidence="1">Membrane</location>
        <topology evidence="1">Multi-pass membrane protein</topology>
    </subcellularLocation>
</comment>
<evidence type="ECO:0000313" key="7">
    <source>
        <dbReference type="EMBL" id="RCK69201.1"/>
    </source>
</evidence>
<evidence type="ECO:0000256" key="4">
    <source>
        <dbReference type="ARBA" id="ARBA00023136"/>
    </source>
</evidence>
<sequence>MSSTVAPPSRIGSLVAPAAPPLVLTVLMWLSELVDTLLGGFLDQFGIQPRETEGLIGVLAAPLLHAGLGHLVANTTAFVVLGVLTALITGRFWAATVGITVVAGLAVWLVGGEGTVHLGASLLVYGYAAFLFAWGIFVRRALAIAVSLFVALAYGGIVWGVLPTGSGISWEGHLFGALAGVLLAYLLSRRERRPLPRV</sequence>
<dbReference type="RefSeq" id="WP_114127057.1">
    <property type="nucleotide sequence ID" value="NZ_QOUI01000007.1"/>
</dbReference>
<dbReference type="GO" id="GO:0006508">
    <property type="term" value="P:proteolysis"/>
    <property type="evidence" value="ECO:0007669"/>
    <property type="project" value="UniProtKB-KW"/>
</dbReference>
<keyword evidence="3 5" id="KW-1133">Transmembrane helix</keyword>
<dbReference type="AlphaFoldDB" id="A0A367YW63"/>
<dbReference type="EMBL" id="QOUI01000007">
    <property type="protein sequence ID" value="RCK69201.1"/>
    <property type="molecule type" value="Genomic_DNA"/>
</dbReference>
<evidence type="ECO:0000259" key="6">
    <source>
        <dbReference type="Pfam" id="PF01694"/>
    </source>
</evidence>
<dbReference type="InterPro" id="IPR035952">
    <property type="entry name" value="Rhomboid-like_sf"/>
</dbReference>
<keyword evidence="7" id="KW-0645">Protease</keyword>
<keyword evidence="8" id="KW-1185">Reference proteome</keyword>
<feature type="transmembrane region" description="Helical" evidence="5">
    <location>
        <begin position="141"/>
        <end position="162"/>
    </location>
</feature>
<feature type="transmembrane region" description="Helical" evidence="5">
    <location>
        <begin position="12"/>
        <end position="30"/>
    </location>
</feature>
<keyword evidence="7" id="KW-0378">Hydrolase</keyword>
<evidence type="ECO:0000313" key="8">
    <source>
        <dbReference type="Proteomes" id="UP000252770"/>
    </source>
</evidence>
<dbReference type="GO" id="GO:0004252">
    <property type="term" value="F:serine-type endopeptidase activity"/>
    <property type="evidence" value="ECO:0007669"/>
    <property type="project" value="InterPro"/>
</dbReference>
<evidence type="ECO:0000256" key="2">
    <source>
        <dbReference type="ARBA" id="ARBA00022692"/>
    </source>
</evidence>
<proteinExistence type="predicted"/>
<feature type="transmembrane region" description="Helical" evidence="5">
    <location>
        <begin position="168"/>
        <end position="187"/>
    </location>
</feature>
<dbReference type="Gene3D" id="1.20.1540.10">
    <property type="entry name" value="Rhomboid-like"/>
    <property type="match status" value="1"/>
</dbReference>
<evidence type="ECO:0000256" key="5">
    <source>
        <dbReference type="SAM" id="Phobius"/>
    </source>
</evidence>
<name>A0A367YW63_9ACTN</name>
<dbReference type="Pfam" id="PF01694">
    <property type="entry name" value="Rhomboid"/>
    <property type="match status" value="1"/>
</dbReference>
<feature type="domain" description="Peptidase S54 rhomboid" evidence="6">
    <location>
        <begin position="56"/>
        <end position="189"/>
    </location>
</feature>
<keyword evidence="2 5" id="KW-0812">Transmembrane</keyword>
<dbReference type="GO" id="GO:0016020">
    <property type="term" value="C:membrane"/>
    <property type="evidence" value="ECO:0007669"/>
    <property type="project" value="UniProtKB-SubCell"/>
</dbReference>
<evidence type="ECO:0000256" key="3">
    <source>
        <dbReference type="ARBA" id="ARBA00022989"/>
    </source>
</evidence>
<comment type="caution">
    <text evidence="7">The sequence shown here is derived from an EMBL/GenBank/DDBJ whole genome shotgun (WGS) entry which is preliminary data.</text>
</comment>
<feature type="transmembrane region" description="Helical" evidence="5">
    <location>
        <begin position="63"/>
        <end position="85"/>
    </location>
</feature>